<gene>
    <name evidence="4" type="primary">fbxw12</name>
</gene>
<keyword evidence="2" id="KW-0677">Repeat</keyword>
<evidence type="ECO:0000259" key="3">
    <source>
        <dbReference type="Pfam" id="PF12937"/>
    </source>
</evidence>
<dbReference type="PANTHER" id="PTHR19848:SF8">
    <property type="entry name" value="F-BOX AND WD REPEAT DOMAIN CONTAINING 7"/>
    <property type="match status" value="1"/>
</dbReference>
<dbReference type="CTD" id="285231"/>
<sequence>MGSHHPYLIDDCLIHIFTFFNEDDLISASSVCRDWHEAAETPWLWRRLCLQRWSFCNLSVVGSGEHERQAWKRYFLRRSHLEMKMMKGRSGGDYTCKSLRGHTGGVIGLVYLQGNLGQNPDLCDPSAIVCSASTDGTVRAWDIQNGVQLWCSAVQSPLTGIVSDTEHGLVVTADSTGLIKTWQGQTGQEVASYSTASPHCTLLPYTINNSCFLSVGTSQGSVCTLAGSALTRKSSLVVCDSFKVSMLLVSPDKKWILAGTKDNDDLSPKVICTESLTSPSEDEEPLCQLLPVTRCQAAVFIPTQPARLAIIHHQGHLNNKALTVFDVSIKKTKYKSEIQVQQVESFTLMLDSRTSNIQLKAKDSSTLVVTIDQELWVYSLKGVLIASFRDHTGPITSICVDSFRVVTASRDLSLRVLTWKNHRDKGLTLESRYHLLGGSHTMSRGFTHVACDYSSITASVEGKDGKDVLKAYLFTS</sequence>
<evidence type="ECO:0000313" key="5">
    <source>
        <dbReference type="Proteomes" id="UP000472263"/>
    </source>
</evidence>
<dbReference type="SMART" id="SM00320">
    <property type="entry name" value="WD40"/>
    <property type="match status" value="3"/>
</dbReference>
<dbReference type="RefSeq" id="XP_029912232.1">
    <property type="nucleotide sequence ID" value="XM_030056372.1"/>
</dbReference>
<dbReference type="InterPro" id="IPR015943">
    <property type="entry name" value="WD40/YVTN_repeat-like_dom_sf"/>
</dbReference>
<reference evidence="4" key="1">
    <citation type="submission" date="2019-06" db="EMBL/GenBank/DDBJ databases">
        <authorList>
            <consortium name="Wellcome Sanger Institute Data Sharing"/>
        </authorList>
    </citation>
    <scope>NUCLEOTIDE SEQUENCE [LARGE SCALE GENOMIC DNA]</scope>
</reference>
<dbReference type="SUPFAM" id="SSF81383">
    <property type="entry name" value="F-box domain"/>
    <property type="match status" value="1"/>
</dbReference>
<feature type="domain" description="F-box" evidence="3">
    <location>
        <begin position="10"/>
        <end position="51"/>
    </location>
</feature>
<dbReference type="InterPro" id="IPR001680">
    <property type="entry name" value="WD40_rpt"/>
</dbReference>
<dbReference type="AlphaFoldDB" id="A0A667YYP8"/>
<dbReference type="GeneID" id="115362446"/>
<dbReference type="GeneTree" id="ENSGT00940000162955"/>
<dbReference type="Gene3D" id="2.130.10.10">
    <property type="entry name" value="YVTN repeat-like/Quinoprotein amine dehydrogenase"/>
    <property type="match status" value="2"/>
</dbReference>
<keyword evidence="1" id="KW-0853">WD repeat</keyword>
<dbReference type="SUPFAM" id="SSF50978">
    <property type="entry name" value="WD40 repeat-like"/>
    <property type="match status" value="1"/>
</dbReference>
<evidence type="ECO:0000313" key="4">
    <source>
        <dbReference type="Ensembl" id="ENSMMDP00005035790.1"/>
    </source>
</evidence>
<dbReference type="Pfam" id="PF00400">
    <property type="entry name" value="WD40"/>
    <property type="match status" value="2"/>
</dbReference>
<evidence type="ECO:0000256" key="1">
    <source>
        <dbReference type="ARBA" id="ARBA00022574"/>
    </source>
</evidence>
<evidence type="ECO:0000256" key="2">
    <source>
        <dbReference type="ARBA" id="ARBA00022737"/>
    </source>
</evidence>
<proteinExistence type="predicted"/>
<protein>
    <submittedName>
        <fullName evidence="4">Si:ch73-142c19.1</fullName>
    </submittedName>
</protein>
<dbReference type="Proteomes" id="UP000472263">
    <property type="component" value="Chromosome 7"/>
</dbReference>
<dbReference type="InterPro" id="IPR036047">
    <property type="entry name" value="F-box-like_dom_sf"/>
</dbReference>
<keyword evidence="5" id="KW-1185">Reference proteome</keyword>
<dbReference type="OrthoDB" id="63265at2759"/>
<reference evidence="4" key="3">
    <citation type="submission" date="2025-09" db="UniProtKB">
        <authorList>
            <consortium name="Ensembl"/>
        </authorList>
    </citation>
    <scope>IDENTIFICATION</scope>
</reference>
<dbReference type="PANTHER" id="PTHR19848">
    <property type="entry name" value="WD40 REPEAT PROTEIN"/>
    <property type="match status" value="1"/>
</dbReference>
<dbReference type="InParanoid" id="A0A667YYP8"/>
<name>A0A667YYP8_9TELE</name>
<accession>A0A667YYP8</accession>
<reference evidence="4" key="2">
    <citation type="submission" date="2025-08" db="UniProtKB">
        <authorList>
            <consortium name="Ensembl"/>
        </authorList>
    </citation>
    <scope>IDENTIFICATION</scope>
</reference>
<organism evidence="4 5">
    <name type="scientific">Myripristis murdjan</name>
    <name type="common">pinecone soldierfish</name>
    <dbReference type="NCBI Taxonomy" id="586833"/>
    <lineage>
        <taxon>Eukaryota</taxon>
        <taxon>Metazoa</taxon>
        <taxon>Chordata</taxon>
        <taxon>Craniata</taxon>
        <taxon>Vertebrata</taxon>
        <taxon>Euteleostomi</taxon>
        <taxon>Actinopterygii</taxon>
        <taxon>Neopterygii</taxon>
        <taxon>Teleostei</taxon>
        <taxon>Neoteleostei</taxon>
        <taxon>Acanthomorphata</taxon>
        <taxon>Holocentriformes</taxon>
        <taxon>Holocentridae</taxon>
        <taxon>Myripristis</taxon>
    </lineage>
</organism>
<dbReference type="Gene3D" id="1.20.1280.50">
    <property type="match status" value="1"/>
</dbReference>
<dbReference type="Pfam" id="PF12937">
    <property type="entry name" value="F-box-like"/>
    <property type="match status" value="1"/>
</dbReference>
<dbReference type="InterPro" id="IPR036322">
    <property type="entry name" value="WD40_repeat_dom_sf"/>
</dbReference>
<dbReference type="Ensembl" id="ENSMMDT00005036570.1">
    <property type="protein sequence ID" value="ENSMMDP00005035790.1"/>
    <property type="gene ID" value="ENSMMDG00005016792.1"/>
</dbReference>
<dbReference type="InterPro" id="IPR001810">
    <property type="entry name" value="F-box_dom"/>
</dbReference>